<dbReference type="PANTHER" id="PTHR36922:SF1">
    <property type="entry name" value="DUF1993 DOMAIN-CONTAINING PROTEIN"/>
    <property type="match status" value="1"/>
</dbReference>
<evidence type="ECO:0000313" key="2">
    <source>
        <dbReference type="Proteomes" id="UP000199071"/>
    </source>
</evidence>
<dbReference type="Gene3D" id="1.20.120.450">
    <property type="entry name" value="dinb family like domain"/>
    <property type="match status" value="1"/>
</dbReference>
<dbReference type="InterPro" id="IPR034660">
    <property type="entry name" value="DinB/YfiT-like"/>
</dbReference>
<keyword evidence="2" id="KW-1185">Reference proteome</keyword>
<sequence length="169" mass="18434">MTLSLHQASVTVYLRLLNQLSATLDKAAAHAEAGKIEPSALLDARLFPDMWPFSRQVQAATNHAFRGVARLAGLPIPEITDAAASFDDLKQRVAETLAFIESADPAAVDAGADREITFPLGSRQATLSGTDYFLHFSLPNFYFHLTTAYNILRTNGVPLVKDDFVGRTE</sequence>
<protein>
    <recommendedName>
        <fullName evidence="3">DUF1993 domain-containing protein</fullName>
    </recommendedName>
</protein>
<dbReference type="EMBL" id="FMXQ01000006">
    <property type="protein sequence ID" value="SDB39141.1"/>
    <property type="molecule type" value="Genomic_DNA"/>
</dbReference>
<evidence type="ECO:0008006" key="3">
    <source>
        <dbReference type="Google" id="ProtNLM"/>
    </source>
</evidence>
<dbReference type="PANTHER" id="PTHR36922">
    <property type="entry name" value="BLL2446 PROTEIN"/>
    <property type="match status" value="1"/>
</dbReference>
<evidence type="ECO:0000313" key="1">
    <source>
        <dbReference type="EMBL" id="SDB39141.1"/>
    </source>
</evidence>
<name>A0A1G6D245_9HYPH</name>
<organism evidence="1 2">
    <name type="scientific">Bauldia litoralis</name>
    <dbReference type="NCBI Taxonomy" id="665467"/>
    <lineage>
        <taxon>Bacteria</taxon>
        <taxon>Pseudomonadati</taxon>
        <taxon>Pseudomonadota</taxon>
        <taxon>Alphaproteobacteria</taxon>
        <taxon>Hyphomicrobiales</taxon>
        <taxon>Kaistiaceae</taxon>
        <taxon>Bauldia</taxon>
    </lineage>
</organism>
<dbReference type="STRING" id="665467.SAMN02982931_02904"/>
<dbReference type="Proteomes" id="UP000199071">
    <property type="component" value="Unassembled WGS sequence"/>
</dbReference>
<dbReference type="RefSeq" id="WP_090877212.1">
    <property type="nucleotide sequence ID" value="NZ_FMXQ01000006.1"/>
</dbReference>
<dbReference type="Pfam" id="PF09351">
    <property type="entry name" value="DUF1993"/>
    <property type="match status" value="1"/>
</dbReference>
<dbReference type="InterPro" id="IPR018531">
    <property type="entry name" value="DUF1993"/>
</dbReference>
<gene>
    <name evidence="1" type="ORF">SAMN02982931_02904</name>
</gene>
<dbReference type="SUPFAM" id="SSF109854">
    <property type="entry name" value="DinB/YfiT-like putative metalloenzymes"/>
    <property type="match status" value="1"/>
</dbReference>
<dbReference type="AlphaFoldDB" id="A0A1G6D245"/>
<proteinExistence type="predicted"/>
<accession>A0A1G6D245</accession>
<reference evidence="1 2" key="1">
    <citation type="submission" date="2016-10" db="EMBL/GenBank/DDBJ databases">
        <authorList>
            <person name="de Groot N.N."/>
        </authorList>
    </citation>
    <scope>NUCLEOTIDE SEQUENCE [LARGE SCALE GENOMIC DNA]</scope>
    <source>
        <strain evidence="1 2">ATCC 35022</strain>
    </source>
</reference>
<dbReference type="OrthoDB" id="338237at2"/>